<sequence length="484" mass="52955">MNSKSALPVLELPPKAARIAPRLSIAGVNHQHSEDPRWQLAQRIAASESIGRSKLLADFLLYIVDRHIRDLADEITEQQIGVLVFGRAEGYDSNEDNIVRSYARNLRKRIDEYFATEGCSEPLLLQIPRGGYTPIFSSAVKSPVETKAEESAISAQRRDAVSIEFIEPQTPATTESPLPSGPAAAHAALHANARSPRISLWILVSLLIGILLGAGVEFLGHARQIASSEDAASHKLWSQIFTADRDTFIVPSDVGLVIMQRLIQRPVPLSKYVNGSYRTTAGIENAVDAAEILKLGGRRFTNVVDLNFVARLAQLREVVPERMKVQYARDMRMEDLRTSNAILIGSEEANPWLELFRPQLYFSFCFDPDPGKPSGFVNLHPRAGENTLYSTAGHEDQTFGIIAFLPNLNNDGHVVIVAGLNTAGTEAAASFLLNSSLMAPTLQRARASNGELQPFELLIKAENVATNASAPSLVLERIGIPQAQ</sequence>
<accession>A0ABW1EIU8</accession>
<name>A0ABW1EIU8_9BACT</name>
<gene>
    <name evidence="2" type="ORF">ACFPT7_12840</name>
</gene>
<comment type="caution">
    <text evidence="2">The sequence shown here is derived from an EMBL/GenBank/DDBJ whole genome shotgun (WGS) entry which is preliminary data.</text>
</comment>
<organism evidence="2 3">
    <name type="scientific">Acidicapsa dinghuensis</name>
    <dbReference type="NCBI Taxonomy" id="2218256"/>
    <lineage>
        <taxon>Bacteria</taxon>
        <taxon>Pseudomonadati</taxon>
        <taxon>Acidobacteriota</taxon>
        <taxon>Terriglobia</taxon>
        <taxon>Terriglobales</taxon>
        <taxon>Acidobacteriaceae</taxon>
        <taxon>Acidicapsa</taxon>
    </lineage>
</organism>
<protein>
    <submittedName>
        <fullName evidence="2">Uncharacterized protein</fullName>
    </submittedName>
</protein>
<dbReference type="Proteomes" id="UP001596091">
    <property type="component" value="Unassembled WGS sequence"/>
</dbReference>
<evidence type="ECO:0000313" key="3">
    <source>
        <dbReference type="Proteomes" id="UP001596091"/>
    </source>
</evidence>
<keyword evidence="3" id="KW-1185">Reference proteome</keyword>
<proteinExistence type="predicted"/>
<dbReference type="EMBL" id="JBHSPH010000003">
    <property type="protein sequence ID" value="MFC5863185.1"/>
    <property type="molecule type" value="Genomic_DNA"/>
</dbReference>
<dbReference type="RefSeq" id="WP_263339714.1">
    <property type="nucleotide sequence ID" value="NZ_JAGSYH010000005.1"/>
</dbReference>
<keyword evidence="1" id="KW-0472">Membrane</keyword>
<feature type="transmembrane region" description="Helical" evidence="1">
    <location>
        <begin position="198"/>
        <end position="219"/>
    </location>
</feature>
<keyword evidence="1" id="KW-0812">Transmembrane</keyword>
<reference evidence="3" key="1">
    <citation type="journal article" date="2019" name="Int. J. Syst. Evol. Microbiol.">
        <title>The Global Catalogue of Microorganisms (GCM) 10K type strain sequencing project: providing services to taxonomists for standard genome sequencing and annotation.</title>
        <authorList>
            <consortium name="The Broad Institute Genomics Platform"/>
            <consortium name="The Broad Institute Genome Sequencing Center for Infectious Disease"/>
            <person name="Wu L."/>
            <person name="Ma J."/>
        </authorList>
    </citation>
    <scope>NUCLEOTIDE SEQUENCE [LARGE SCALE GENOMIC DNA]</scope>
    <source>
        <strain evidence="3">JCM 4087</strain>
    </source>
</reference>
<evidence type="ECO:0000256" key="1">
    <source>
        <dbReference type="SAM" id="Phobius"/>
    </source>
</evidence>
<keyword evidence="1" id="KW-1133">Transmembrane helix</keyword>
<evidence type="ECO:0000313" key="2">
    <source>
        <dbReference type="EMBL" id="MFC5863185.1"/>
    </source>
</evidence>